<dbReference type="RefSeq" id="WP_023901002.1">
    <property type="nucleotide sequence ID" value="NZ_CTEC01000003.1"/>
</dbReference>
<organism evidence="2 3">
    <name type="scientific">Mycobacterium europaeum</name>
    <dbReference type="NCBI Taxonomy" id="761804"/>
    <lineage>
        <taxon>Bacteria</taxon>
        <taxon>Bacillati</taxon>
        <taxon>Actinomycetota</taxon>
        <taxon>Actinomycetes</taxon>
        <taxon>Mycobacteriales</taxon>
        <taxon>Mycobacteriaceae</taxon>
        <taxon>Mycobacterium</taxon>
        <taxon>Mycobacterium simiae complex</taxon>
    </lineage>
</organism>
<keyword evidence="1" id="KW-0472">Membrane</keyword>
<dbReference type="AlphaFoldDB" id="A0A0U1DV35"/>
<keyword evidence="3" id="KW-1185">Reference proteome</keyword>
<keyword evidence="1" id="KW-0812">Transmembrane</keyword>
<dbReference type="Proteomes" id="UP000199601">
    <property type="component" value="Unassembled WGS sequence"/>
</dbReference>
<evidence type="ECO:0000256" key="1">
    <source>
        <dbReference type="SAM" id="Phobius"/>
    </source>
</evidence>
<name>A0A0U1DV35_9MYCO</name>
<gene>
    <name evidence="2" type="ORF">BN000_05817</name>
</gene>
<proteinExistence type="predicted"/>
<sequence length="58" mass="6100">MTELHVVLFTITAAVAIVGFYATAAFIVAKTGSTEGISDLGKSVARIIRALFVISDDQ</sequence>
<accession>A0A0U1DV35</accession>
<feature type="transmembrane region" description="Helical" evidence="1">
    <location>
        <begin position="6"/>
        <end position="29"/>
    </location>
</feature>
<keyword evidence="1" id="KW-1133">Transmembrane helix</keyword>
<dbReference type="EMBL" id="CTEC01000003">
    <property type="protein sequence ID" value="CQD23327.1"/>
    <property type="molecule type" value="Genomic_DNA"/>
</dbReference>
<reference evidence="3" key="1">
    <citation type="submission" date="2015-03" db="EMBL/GenBank/DDBJ databases">
        <authorList>
            <person name="Urmite Genomes"/>
        </authorList>
    </citation>
    <scope>NUCLEOTIDE SEQUENCE [LARGE SCALE GENOMIC DNA]</scope>
    <source>
        <strain evidence="3">CSUR P1344</strain>
    </source>
</reference>
<protein>
    <submittedName>
        <fullName evidence="2">Uncharacterized protein</fullName>
    </submittedName>
</protein>
<evidence type="ECO:0000313" key="2">
    <source>
        <dbReference type="EMBL" id="CQD23327.1"/>
    </source>
</evidence>
<evidence type="ECO:0000313" key="3">
    <source>
        <dbReference type="Proteomes" id="UP000199601"/>
    </source>
</evidence>